<feature type="transmembrane region" description="Helical" evidence="1">
    <location>
        <begin position="6"/>
        <end position="32"/>
    </location>
</feature>
<dbReference type="AlphaFoldDB" id="A0A916K0V5"/>
<proteinExistence type="predicted"/>
<comment type="caution">
    <text evidence="2">The sequence shown here is derived from an EMBL/GenBank/DDBJ whole genome shotgun (WGS) entry which is preliminary data.</text>
</comment>
<reference evidence="2" key="1">
    <citation type="submission" date="2021-06" db="EMBL/GenBank/DDBJ databases">
        <authorList>
            <person name="Criscuolo A."/>
        </authorList>
    </citation>
    <scope>NUCLEOTIDE SEQUENCE</scope>
    <source>
        <strain evidence="2">CIP111803</strain>
    </source>
</reference>
<name>A0A916K0V5_9MICO</name>
<gene>
    <name evidence="2" type="ORF">LEUCIP111803_02211</name>
</gene>
<dbReference type="Proteomes" id="UP000693892">
    <property type="component" value="Unassembled WGS sequence"/>
</dbReference>
<sequence length="81" mass="8856">MTGTIWASLITAAALLGSGLIAALVTVGLAVWRSVQRARKTNEALWLYTRDLIDHIYRGGLGPPPAPPEYIRHIYEPGDDQ</sequence>
<evidence type="ECO:0000256" key="1">
    <source>
        <dbReference type="SAM" id="Phobius"/>
    </source>
</evidence>
<keyword evidence="1" id="KW-1133">Transmembrane helix</keyword>
<evidence type="ECO:0000313" key="3">
    <source>
        <dbReference type="Proteomes" id="UP000693892"/>
    </source>
</evidence>
<organism evidence="2 3">
    <name type="scientific">Leucobacter soli</name>
    <dbReference type="NCBI Taxonomy" id="2812850"/>
    <lineage>
        <taxon>Bacteria</taxon>
        <taxon>Bacillati</taxon>
        <taxon>Actinomycetota</taxon>
        <taxon>Actinomycetes</taxon>
        <taxon>Micrococcales</taxon>
        <taxon>Microbacteriaceae</taxon>
        <taxon>Leucobacter</taxon>
    </lineage>
</organism>
<keyword evidence="3" id="KW-1185">Reference proteome</keyword>
<keyword evidence="1" id="KW-0472">Membrane</keyword>
<keyword evidence="1" id="KW-0812">Transmembrane</keyword>
<dbReference type="EMBL" id="CAJVAP010000030">
    <property type="protein sequence ID" value="CAG7618516.1"/>
    <property type="molecule type" value="Genomic_DNA"/>
</dbReference>
<evidence type="ECO:0000313" key="2">
    <source>
        <dbReference type="EMBL" id="CAG7618516.1"/>
    </source>
</evidence>
<dbReference type="RefSeq" id="WP_218116142.1">
    <property type="nucleotide sequence ID" value="NZ_CAJVAP010000030.1"/>
</dbReference>
<accession>A0A916K0V5</accession>
<protein>
    <submittedName>
        <fullName evidence="2">Uncharacterized protein</fullName>
    </submittedName>
</protein>